<sequence>MVQRKGRGCGWQFFNPRGAALPCRHVRFPAGPRNSRSKGELAMVLSLPRTVIVLGLVSFLNDTASEMITPLLPLFLTSVLGAGPAAVGLVEGVAEATASLLKLLSGRLADRGWNLKRMVLGGYGVSNTARPLIGLALGWGWVLLLRFLDRVGKGIRTSPRDALISTSIDHRNRGRAFGLHRALDNAGAMLGPLLAFLLLNQGFSMGHVFLWSVIPGVLVVLLLGLGLQSQPVVASCAKPASLRWRVLDQRVRTLILAAGGLALAAAPEAFLVLWASDRGLRISWVPLLWAAASAVKALVAAPAGMLSDRLGRFPVLVGGWSVRVVLLLALAWSSGSRGAALTWVLFLSYAATLAATEGAERALIGDAAARREQGTAFGLYHMTVGLAALPGAVLFGGIWQLWGAAAAFGASAVIALLSVLLLARAGRRPGRFPADRDHSRPG</sequence>
<evidence type="ECO:0000256" key="4">
    <source>
        <dbReference type="SAM" id="Phobius"/>
    </source>
</evidence>
<dbReference type="Gene3D" id="1.20.1250.20">
    <property type="entry name" value="MFS general substrate transporter like domains"/>
    <property type="match status" value="2"/>
</dbReference>
<dbReference type="InterPro" id="IPR036259">
    <property type="entry name" value="MFS_trans_sf"/>
</dbReference>
<dbReference type="InterPro" id="IPR020846">
    <property type="entry name" value="MFS_dom"/>
</dbReference>
<gene>
    <name evidence="6" type="ORF">ENI96_04175</name>
</gene>
<feature type="transmembrane region" description="Helical" evidence="4">
    <location>
        <begin position="377"/>
        <end position="395"/>
    </location>
</feature>
<dbReference type="GO" id="GO:0022857">
    <property type="term" value="F:transmembrane transporter activity"/>
    <property type="evidence" value="ECO:0007669"/>
    <property type="project" value="InterPro"/>
</dbReference>
<keyword evidence="2 4" id="KW-1133">Transmembrane helix</keyword>
<evidence type="ECO:0000259" key="5">
    <source>
        <dbReference type="PROSITE" id="PS50850"/>
    </source>
</evidence>
<feature type="transmembrane region" description="Helical" evidence="4">
    <location>
        <begin position="209"/>
        <end position="233"/>
    </location>
</feature>
<protein>
    <submittedName>
        <fullName evidence="6">MFS transporter</fullName>
    </submittedName>
</protein>
<accession>A0A831RKN9</accession>
<dbReference type="PANTHER" id="PTHR23518:SF2">
    <property type="entry name" value="MAJOR FACILITATOR SUPERFAMILY TRANSPORTER"/>
    <property type="match status" value="1"/>
</dbReference>
<organism evidence="6">
    <name type="scientific">Sedimenticola thiotaurini</name>
    <dbReference type="NCBI Taxonomy" id="1543721"/>
    <lineage>
        <taxon>Bacteria</taxon>
        <taxon>Pseudomonadati</taxon>
        <taxon>Pseudomonadota</taxon>
        <taxon>Gammaproteobacteria</taxon>
        <taxon>Chromatiales</taxon>
        <taxon>Sedimenticolaceae</taxon>
        <taxon>Sedimenticola</taxon>
    </lineage>
</organism>
<dbReference type="PROSITE" id="PS50850">
    <property type="entry name" value="MFS"/>
    <property type="match status" value="1"/>
</dbReference>
<feature type="transmembrane region" description="Helical" evidence="4">
    <location>
        <begin position="401"/>
        <end position="423"/>
    </location>
</feature>
<feature type="domain" description="Major facilitator superfamily (MFS) profile" evidence="5">
    <location>
        <begin position="50"/>
        <end position="427"/>
    </location>
</feature>
<keyword evidence="1 4" id="KW-0812">Transmembrane</keyword>
<feature type="transmembrane region" description="Helical" evidence="4">
    <location>
        <begin position="287"/>
        <end position="306"/>
    </location>
</feature>
<dbReference type="InterPro" id="IPR011701">
    <property type="entry name" value="MFS"/>
</dbReference>
<dbReference type="AlphaFoldDB" id="A0A831RKN9"/>
<dbReference type="SUPFAM" id="SSF103473">
    <property type="entry name" value="MFS general substrate transporter"/>
    <property type="match status" value="1"/>
</dbReference>
<feature type="transmembrane region" description="Helical" evidence="4">
    <location>
        <begin position="254"/>
        <end position="275"/>
    </location>
</feature>
<feature type="transmembrane region" description="Helical" evidence="4">
    <location>
        <begin position="313"/>
        <end position="332"/>
    </location>
</feature>
<evidence type="ECO:0000313" key="6">
    <source>
        <dbReference type="EMBL" id="HEB95612.1"/>
    </source>
</evidence>
<proteinExistence type="predicted"/>
<dbReference type="Proteomes" id="UP000886251">
    <property type="component" value="Unassembled WGS sequence"/>
</dbReference>
<feature type="transmembrane region" description="Helical" evidence="4">
    <location>
        <begin position="338"/>
        <end position="356"/>
    </location>
</feature>
<evidence type="ECO:0000256" key="3">
    <source>
        <dbReference type="ARBA" id="ARBA00023136"/>
    </source>
</evidence>
<dbReference type="Pfam" id="PF07690">
    <property type="entry name" value="MFS_1"/>
    <property type="match status" value="1"/>
</dbReference>
<evidence type="ECO:0000256" key="1">
    <source>
        <dbReference type="ARBA" id="ARBA00022692"/>
    </source>
</evidence>
<reference evidence="6" key="1">
    <citation type="journal article" date="2020" name="mSystems">
        <title>Genome- and Community-Level Interaction Insights into Carbon Utilization and Element Cycling Functions of Hydrothermarchaeota in Hydrothermal Sediment.</title>
        <authorList>
            <person name="Zhou Z."/>
            <person name="Liu Y."/>
            <person name="Xu W."/>
            <person name="Pan J."/>
            <person name="Luo Z.H."/>
            <person name="Li M."/>
        </authorList>
    </citation>
    <scope>NUCLEOTIDE SEQUENCE [LARGE SCALE GENOMIC DNA]</scope>
    <source>
        <strain evidence="6">HyVt-443</strain>
    </source>
</reference>
<feature type="transmembrane region" description="Helical" evidence="4">
    <location>
        <begin position="182"/>
        <end position="203"/>
    </location>
</feature>
<keyword evidence="3 4" id="KW-0472">Membrane</keyword>
<feature type="transmembrane region" description="Helical" evidence="4">
    <location>
        <begin position="128"/>
        <end position="148"/>
    </location>
</feature>
<comment type="caution">
    <text evidence="6">The sequence shown here is derived from an EMBL/GenBank/DDBJ whole genome shotgun (WGS) entry which is preliminary data.</text>
</comment>
<evidence type="ECO:0000256" key="2">
    <source>
        <dbReference type="ARBA" id="ARBA00022989"/>
    </source>
</evidence>
<feature type="transmembrane region" description="Helical" evidence="4">
    <location>
        <begin position="72"/>
        <end position="94"/>
    </location>
</feature>
<dbReference type="CDD" id="cd17370">
    <property type="entry name" value="MFS_MJ1317_like"/>
    <property type="match status" value="1"/>
</dbReference>
<dbReference type="PANTHER" id="PTHR23518">
    <property type="entry name" value="C-METHYLTRANSFERASE"/>
    <property type="match status" value="1"/>
</dbReference>
<name>A0A831RKN9_9GAMM</name>
<dbReference type="EMBL" id="DRKP01000050">
    <property type="protein sequence ID" value="HEB95612.1"/>
    <property type="molecule type" value="Genomic_DNA"/>
</dbReference>